<comment type="caution">
    <text evidence="1">The sequence shown here is derived from an EMBL/GenBank/DDBJ whole genome shotgun (WGS) entry which is preliminary data.</text>
</comment>
<evidence type="ECO:0008006" key="3">
    <source>
        <dbReference type="Google" id="ProtNLM"/>
    </source>
</evidence>
<evidence type="ECO:0000313" key="1">
    <source>
        <dbReference type="EMBL" id="MDU0203596.1"/>
    </source>
</evidence>
<protein>
    <recommendedName>
        <fullName evidence="3">Amphi-Trp domain-containing protein</fullName>
    </recommendedName>
</protein>
<proteinExistence type="predicted"/>
<organism evidence="1 2">
    <name type="scientific">Paenibacillus violae</name>
    <dbReference type="NCBI Taxonomy" id="3077234"/>
    <lineage>
        <taxon>Bacteria</taxon>
        <taxon>Bacillati</taxon>
        <taxon>Bacillota</taxon>
        <taxon>Bacilli</taxon>
        <taxon>Bacillales</taxon>
        <taxon>Paenibacillaceae</taxon>
        <taxon>Paenibacillus</taxon>
    </lineage>
</organism>
<keyword evidence="2" id="KW-1185">Reference proteome</keyword>
<dbReference type="Proteomes" id="UP001260980">
    <property type="component" value="Unassembled WGS sequence"/>
</dbReference>
<dbReference type="RefSeq" id="WP_315953694.1">
    <property type="nucleotide sequence ID" value="NZ_JAWCUD010000007.1"/>
</dbReference>
<accession>A0ABU3RHN8</accession>
<gene>
    <name evidence="1" type="ORF">RQP52_21145</name>
</gene>
<sequence>MRSEEEFVGRGLQFAELLRKIADQITADNLVIRGKQITLPNVDMEFKVSHKSDLGANKLTIGIEWVDK</sequence>
<reference evidence="1 2" key="1">
    <citation type="submission" date="2023-10" db="EMBL/GenBank/DDBJ databases">
        <title>Paenibacillus strain PFR10 Genome sequencing and assembly.</title>
        <authorList>
            <person name="Kim I."/>
        </authorList>
    </citation>
    <scope>NUCLEOTIDE SEQUENCE [LARGE SCALE GENOMIC DNA]</scope>
    <source>
        <strain evidence="1 2">PFR10</strain>
    </source>
</reference>
<name>A0ABU3RHN8_9BACL</name>
<evidence type="ECO:0000313" key="2">
    <source>
        <dbReference type="Proteomes" id="UP001260980"/>
    </source>
</evidence>
<dbReference type="EMBL" id="JAWCUD010000007">
    <property type="protein sequence ID" value="MDU0203596.1"/>
    <property type="molecule type" value="Genomic_DNA"/>
</dbReference>